<reference evidence="10 11" key="1">
    <citation type="journal article" date="2018" name="Nat. Ecol. Evol.">
        <title>Pezizomycetes genomes reveal the molecular basis of ectomycorrhizal truffle lifestyle.</title>
        <authorList>
            <person name="Murat C."/>
            <person name="Payen T."/>
            <person name="Noel B."/>
            <person name="Kuo A."/>
            <person name="Morin E."/>
            <person name="Chen J."/>
            <person name="Kohler A."/>
            <person name="Krizsan K."/>
            <person name="Balestrini R."/>
            <person name="Da Silva C."/>
            <person name="Montanini B."/>
            <person name="Hainaut M."/>
            <person name="Levati E."/>
            <person name="Barry K.W."/>
            <person name="Belfiori B."/>
            <person name="Cichocki N."/>
            <person name="Clum A."/>
            <person name="Dockter R.B."/>
            <person name="Fauchery L."/>
            <person name="Guy J."/>
            <person name="Iotti M."/>
            <person name="Le Tacon F."/>
            <person name="Lindquist E.A."/>
            <person name="Lipzen A."/>
            <person name="Malagnac F."/>
            <person name="Mello A."/>
            <person name="Molinier V."/>
            <person name="Miyauchi S."/>
            <person name="Poulain J."/>
            <person name="Riccioni C."/>
            <person name="Rubini A."/>
            <person name="Sitrit Y."/>
            <person name="Splivallo R."/>
            <person name="Traeger S."/>
            <person name="Wang M."/>
            <person name="Zifcakova L."/>
            <person name="Wipf D."/>
            <person name="Zambonelli A."/>
            <person name="Paolocci F."/>
            <person name="Nowrousian M."/>
            <person name="Ottonello S."/>
            <person name="Baldrian P."/>
            <person name="Spatafora J.W."/>
            <person name="Henrissat B."/>
            <person name="Nagy L.G."/>
            <person name="Aury J.M."/>
            <person name="Wincker P."/>
            <person name="Grigoriev I.V."/>
            <person name="Bonfante P."/>
            <person name="Martin F.M."/>
        </authorList>
    </citation>
    <scope>NUCLEOTIDE SEQUENCE [LARGE SCALE GENOMIC DNA]</scope>
    <source>
        <strain evidence="10 11">CCBAS932</strain>
    </source>
</reference>
<dbReference type="GO" id="GO:0016301">
    <property type="term" value="F:kinase activity"/>
    <property type="evidence" value="ECO:0007669"/>
    <property type="project" value="UniProtKB-KW"/>
</dbReference>
<evidence type="ECO:0000256" key="5">
    <source>
        <dbReference type="ARBA" id="ARBA00022840"/>
    </source>
</evidence>
<dbReference type="EMBL" id="ML119193">
    <property type="protein sequence ID" value="RPB07171.1"/>
    <property type="molecule type" value="Genomic_DNA"/>
</dbReference>
<dbReference type="GO" id="GO:0005524">
    <property type="term" value="F:ATP binding"/>
    <property type="evidence" value="ECO:0007669"/>
    <property type="project" value="UniProtKB-KW"/>
</dbReference>
<dbReference type="AlphaFoldDB" id="A0A3N4KFQ3"/>
<feature type="compositionally biased region" description="Low complexity" evidence="7">
    <location>
        <begin position="8"/>
        <end position="25"/>
    </location>
</feature>
<evidence type="ECO:0008006" key="12">
    <source>
        <dbReference type="Google" id="ProtNLM"/>
    </source>
</evidence>
<evidence type="ECO:0000313" key="10">
    <source>
        <dbReference type="EMBL" id="RPB07171.1"/>
    </source>
</evidence>
<comment type="similarity">
    <text evidence="1">Belongs to the four-carbon acid sugar kinase family.</text>
</comment>
<dbReference type="InterPro" id="IPR042213">
    <property type="entry name" value="NBD_C_sf"/>
</dbReference>
<feature type="region of interest" description="Disordered" evidence="7">
    <location>
        <begin position="1"/>
        <end position="26"/>
    </location>
</feature>
<dbReference type="STRING" id="1392247.A0A3N4KFQ3"/>
<keyword evidence="11" id="KW-1185">Reference proteome</keyword>
<dbReference type="InterPro" id="IPR037051">
    <property type="entry name" value="4-carb_acid_sugar_kinase_N_sf"/>
</dbReference>
<keyword evidence="4" id="KW-0418">Kinase</keyword>
<keyword evidence="3" id="KW-0547">Nucleotide-binding</keyword>
<evidence type="ECO:0000256" key="3">
    <source>
        <dbReference type="ARBA" id="ARBA00022741"/>
    </source>
</evidence>
<proteinExistence type="inferred from homology"/>
<name>A0A3N4KFQ3_9PEZI</name>
<dbReference type="Pfam" id="PF17042">
    <property type="entry name" value="NBD_C"/>
    <property type="match status" value="1"/>
</dbReference>
<feature type="domain" description="Four-carbon acid sugar kinase N-terminal" evidence="8">
    <location>
        <begin position="40"/>
        <end position="277"/>
    </location>
</feature>
<dbReference type="Proteomes" id="UP000277580">
    <property type="component" value="Unassembled WGS sequence"/>
</dbReference>
<dbReference type="Gene3D" id="3.40.50.10840">
    <property type="entry name" value="Putative sugar-binding, N-terminal domain"/>
    <property type="match status" value="1"/>
</dbReference>
<evidence type="ECO:0000256" key="7">
    <source>
        <dbReference type="SAM" id="MobiDB-lite"/>
    </source>
</evidence>
<accession>A0A3N4KFQ3</accession>
<keyword evidence="5" id="KW-0067">ATP-binding</keyword>
<protein>
    <recommendedName>
        <fullName evidence="12">Ketose-bisphosphate aldolase class-II family protein</fullName>
    </recommendedName>
</protein>
<evidence type="ECO:0000313" key="11">
    <source>
        <dbReference type="Proteomes" id="UP000277580"/>
    </source>
</evidence>
<evidence type="ECO:0000256" key="1">
    <source>
        <dbReference type="ARBA" id="ARBA00005715"/>
    </source>
</evidence>
<dbReference type="Gene3D" id="3.40.980.20">
    <property type="entry name" value="Four-carbon acid sugar kinase, nucleotide binding domain"/>
    <property type="match status" value="1"/>
</dbReference>
<evidence type="ECO:0000256" key="6">
    <source>
        <dbReference type="ARBA" id="ARBA00023277"/>
    </source>
</evidence>
<dbReference type="InterPro" id="IPR010737">
    <property type="entry name" value="4-carb_acid_sugar_kinase_N"/>
</dbReference>
<dbReference type="InterPro" id="IPR031475">
    <property type="entry name" value="NBD_C"/>
</dbReference>
<feature type="domain" description="Four-carbon acid sugar kinase nucleotide binding" evidence="9">
    <location>
        <begin position="304"/>
        <end position="468"/>
    </location>
</feature>
<keyword evidence="6" id="KW-0119">Carbohydrate metabolism</keyword>
<dbReference type="SUPFAM" id="SSF142764">
    <property type="entry name" value="YgbK-like"/>
    <property type="match status" value="1"/>
</dbReference>
<keyword evidence="2" id="KW-0808">Transferase</keyword>
<dbReference type="Pfam" id="PF07005">
    <property type="entry name" value="SBD_N"/>
    <property type="match status" value="1"/>
</dbReference>
<evidence type="ECO:0000256" key="2">
    <source>
        <dbReference type="ARBA" id="ARBA00022679"/>
    </source>
</evidence>
<evidence type="ECO:0000259" key="9">
    <source>
        <dbReference type="Pfam" id="PF17042"/>
    </source>
</evidence>
<organism evidence="10 11">
    <name type="scientific">Morchella conica CCBAS932</name>
    <dbReference type="NCBI Taxonomy" id="1392247"/>
    <lineage>
        <taxon>Eukaryota</taxon>
        <taxon>Fungi</taxon>
        <taxon>Dikarya</taxon>
        <taxon>Ascomycota</taxon>
        <taxon>Pezizomycotina</taxon>
        <taxon>Pezizomycetes</taxon>
        <taxon>Pezizales</taxon>
        <taxon>Morchellaceae</taxon>
        <taxon>Morchella</taxon>
    </lineage>
</organism>
<dbReference type="InParanoid" id="A0A3N4KFQ3"/>
<dbReference type="OrthoDB" id="48988at2759"/>
<sequence length="481" mass="50763">MPTQHPHLPLTSTLSTLPPENTTTPRSHILTLLTPSTPKLVILDDDPTGTQTCHDIAVLTTFETPSLQSELLRPAPGFFILTNTRAMSPAATTTLLRNILSNLRTAAEAADVKFTIVLRGDSTLRGHFPLECDVVDEVFGASDAWIVAPFFLQGGRYTLEGVHYVAERDVMVPVGETAFARDATFGFAASEVREWVREKAPGRFEAEGMVVSLGVREIREGGVERVVEVLRGVPRGGVVVVDSCAESDMDIVAAGVLHAESQGSKLLFRTAAAFVSSRLGIIPQPPLSAHAAGLSTTPGSPGALIVAGSYVPKTTVQLSSLITSRGPHLKVLELSVNMLLSSPAAELLSRTAEAASVAIAAGQDVLIMTSRELIKGGDADSSLEIGGVVAAALVDVVRRVTTRPRYIVAKGGITSSDMATKALGMRRAMVLGQAAPGVPLWRCDEETCLYSGVPYVVFPGNVGGDDALAKLVEGWAVQAEV</sequence>
<evidence type="ECO:0000256" key="4">
    <source>
        <dbReference type="ARBA" id="ARBA00022777"/>
    </source>
</evidence>
<gene>
    <name evidence="10" type="ORF">P167DRAFT_513856</name>
</gene>
<evidence type="ECO:0000259" key="8">
    <source>
        <dbReference type="Pfam" id="PF07005"/>
    </source>
</evidence>